<proteinExistence type="predicted"/>
<keyword evidence="3" id="KW-1185">Reference proteome</keyword>
<sequence length="420" mass="47542">MIKQIKKGSYKISRVAVLSCLIATTVSITNGVAVKALDVNNTTVTTATNITNTNAKHEFLIDETSKSYDDINKVGKVANLKFKVPDFLPEGCKLGGFHLLKLSDQDNSLKIFFDSKDKEGTNFLFQVSEKDPIDVIKKFEAESNGHFQDAKLDTKEESMKLEGIDGSNVTLTATFSPKKMEDGVFTEAYTETNKYFIWKNEGLWYGINYNSVFTNSKNKSKQWSNLSQDDIGKIAKSIKYPGEVKSVSYSVPEREVSTEIGVMSIYDKEDLEKASKILGFKPKLPLKINEDIKITGAGVGIAGDSDIKNNKINYEINNFYSNKNGSITFNQGKTSRYYEDIKKNGYFTTDSTENNKPKQIKAEKLNINNNEVFKYEETDYGYSLTYEWKENDIYYSVTFFDKTENSDEIIKEFVNSKPIN</sequence>
<gene>
    <name evidence="2" type="ORF">psyc5s11_28750</name>
</gene>
<feature type="chain" id="PRO_5046923537" evidence="1">
    <location>
        <begin position="29"/>
        <end position="420"/>
    </location>
</feature>
<evidence type="ECO:0000313" key="2">
    <source>
        <dbReference type="EMBL" id="BCZ46808.1"/>
    </source>
</evidence>
<protein>
    <submittedName>
        <fullName evidence="2">Uncharacterized protein</fullName>
    </submittedName>
</protein>
<keyword evidence="1" id="KW-0732">Signal</keyword>
<evidence type="ECO:0000313" key="3">
    <source>
        <dbReference type="Proteomes" id="UP000824633"/>
    </source>
</evidence>
<dbReference type="RefSeq" id="WP_224033211.1">
    <property type="nucleotide sequence ID" value="NZ_AP024849.1"/>
</dbReference>
<dbReference type="EMBL" id="AP024849">
    <property type="protein sequence ID" value="BCZ46808.1"/>
    <property type="molecule type" value="Genomic_DNA"/>
</dbReference>
<feature type="signal peptide" evidence="1">
    <location>
        <begin position="1"/>
        <end position="28"/>
    </location>
</feature>
<name>A0ABN6J0X3_9CLOT</name>
<accession>A0ABN6J0X3</accession>
<evidence type="ECO:0000256" key="1">
    <source>
        <dbReference type="SAM" id="SignalP"/>
    </source>
</evidence>
<organism evidence="2 3">
    <name type="scientific">Clostridium gelidum</name>
    <dbReference type="NCBI Taxonomy" id="704125"/>
    <lineage>
        <taxon>Bacteria</taxon>
        <taxon>Bacillati</taxon>
        <taxon>Bacillota</taxon>
        <taxon>Clostridia</taxon>
        <taxon>Eubacteriales</taxon>
        <taxon>Clostridiaceae</taxon>
        <taxon>Clostridium</taxon>
    </lineage>
</organism>
<reference evidence="3" key="1">
    <citation type="submission" date="2021-07" db="EMBL/GenBank/DDBJ databases">
        <title>Complete genome sequencing of a Clostridium isolate.</title>
        <authorList>
            <person name="Ueki A."/>
            <person name="Tonouchi A."/>
        </authorList>
    </citation>
    <scope>NUCLEOTIDE SEQUENCE [LARGE SCALE GENOMIC DNA]</scope>
    <source>
        <strain evidence="3">C5S11</strain>
    </source>
</reference>
<dbReference type="Proteomes" id="UP000824633">
    <property type="component" value="Chromosome"/>
</dbReference>